<comment type="similarity">
    <text evidence="1">Belongs to the methyltransferase superfamily.</text>
</comment>
<organism evidence="5 6">
    <name type="scientific">Periconia macrospinosa</name>
    <dbReference type="NCBI Taxonomy" id="97972"/>
    <lineage>
        <taxon>Eukaryota</taxon>
        <taxon>Fungi</taxon>
        <taxon>Dikarya</taxon>
        <taxon>Ascomycota</taxon>
        <taxon>Pezizomycotina</taxon>
        <taxon>Dothideomycetes</taxon>
        <taxon>Pleosporomycetidae</taxon>
        <taxon>Pleosporales</taxon>
        <taxon>Massarineae</taxon>
        <taxon>Periconiaceae</taxon>
        <taxon>Periconia</taxon>
    </lineage>
</organism>
<dbReference type="GO" id="GO:0008757">
    <property type="term" value="F:S-adenosylmethionine-dependent methyltransferase activity"/>
    <property type="evidence" value="ECO:0007669"/>
    <property type="project" value="InterPro"/>
</dbReference>
<keyword evidence="3 5" id="KW-0808">Transferase</keyword>
<dbReference type="OrthoDB" id="10027013at2759"/>
<gene>
    <name evidence="5" type="ORF">DM02DRAFT_627995</name>
</gene>
<protein>
    <submittedName>
        <fullName evidence="5">S-adenosyl-L-methionine-dependent methyltransferase</fullName>
    </submittedName>
</protein>
<evidence type="ECO:0000256" key="2">
    <source>
        <dbReference type="ARBA" id="ARBA00022603"/>
    </source>
</evidence>
<evidence type="ECO:0000256" key="3">
    <source>
        <dbReference type="ARBA" id="ARBA00022679"/>
    </source>
</evidence>
<proteinExistence type="inferred from homology"/>
<dbReference type="Proteomes" id="UP000244855">
    <property type="component" value="Unassembled WGS sequence"/>
</dbReference>
<keyword evidence="2 5" id="KW-0489">Methyltransferase</keyword>
<evidence type="ECO:0000313" key="5">
    <source>
        <dbReference type="EMBL" id="PVI00971.1"/>
    </source>
</evidence>
<feature type="domain" description="Methyltransferase type 11" evidence="4">
    <location>
        <begin position="51"/>
        <end position="143"/>
    </location>
</feature>
<dbReference type="Pfam" id="PF08241">
    <property type="entry name" value="Methyltransf_11"/>
    <property type="match status" value="1"/>
</dbReference>
<dbReference type="GO" id="GO:0032259">
    <property type="term" value="P:methylation"/>
    <property type="evidence" value="ECO:0007669"/>
    <property type="project" value="UniProtKB-KW"/>
</dbReference>
<dbReference type="CDD" id="cd02440">
    <property type="entry name" value="AdoMet_MTases"/>
    <property type="match status" value="1"/>
</dbReference>
<reference evidence="5 6" key="1">
    <citation type="journal article" date="2018" name="Sci. Rep.">
        <title>Comparative genomics provides insights into the lifestyle and reveals functional heterogeneity of dark septate endophytic fungi.</title>
        <authorList>
            <person name="Knapp D.G."/>
            <person name="Nemeth J.B."/>
            <person name="Barry K."/>
            <person name="Hainaut M."/>
            <person name="Henrissat B."/>
            <person name="Johnson J."/>
            <person name="Kuo A."/>
            <person name="Lim J.H.P."/>
            <person name="Lipzen A."/>
            <person name="Nolan M."/>
            <person name="Ohm R.A."/>
            <person name="Tamas L."/>
            <person name="Grigoriev I.V."/>
            <person name="Spatafora J.W."/>
            <person name="Nagy L.G."/>
            <person name="Kovacs G.M."/>
        </authorList>
    </citation>
    <scope>NUCLEOTIDE SEQUENCE [LARGE SCALE GENOMIC DNA]</scope>
    <source>
        <strain evidence="5 6">DSE2036</strain>
    </source>
</reference>
<dbReference type="InterPro" id="IPR051052">
    <property type="entry name" value="Diverse_substrate_MTase"/>
</dbReference>
<keyword evidence="6" id="KW-1185">Reference proteome</keyword>
<accession>A0A2V1DS87</accession>
<dbReference type="Gene3D" id="3.40.50.150">
    <property type="entry name" value="Vaccinia Virus protein VP39"/>
    <property type="match status" value="1"/>
</dbReference>
<dbReference type="STRING" id="97972.A0A2V1DS87"/>
<dbReference type="InterPro" id="IPR029063">
    <property type="entry name" value="SAM-dependent_MTases_sf"/>
</dbReference>
<evidence type="ECO:0000256" key="1">
    <source>
        <dbReference type="ARBA" id="ARBA00008361"/>
    </source>
</evidence>
<dbReference type="PANTHER" id="PTHR44942">
    <property type="entry name" value="METHYLTRANSF_11 DOMAIN-CONTAINING PROTEIN"/>
    <property type="match status" value="1"/>
</dbReference>
<dbReference type="InterPro" id="IPR013216">
    <property type="entry name" value="Methyltransf_11"/>
</dbReference>
<name>A0A2V1DS87_9PLEO</name>
<evidence type="ECO:0000259" key="4">
    <source>
        <dbReference type="Pfam" id="PF08241"/>
    </source>
</evidence>
<dbReference type="PANTHER" id="PTHR44942:SF4">
    <property type="entry name" value="METHYLTRANSFERASE TYPE 11 DOMAIN-CONTAINING PROTEIN"/>
    <property type="match status" value="1"/>
</dbReference>
<dbReference type="EMBL" id="KZ805364">
    <property type="protein sequence ID" value="PVI00971.1"/>
    <property type="molecule type" value="Genomic_DNA"/>
</dbReference>
<dbReference type="AlphaFoldDB" id="A0A2V1DS87"/>
<evidence type="ECO:0000313" key="6">
    <source>
        <dbReference type="Proteomes" id="UP000244855"/>
    </source>
</evidence>
<sequence length="304" mass="34760">MSELGEDIYYKGDENYWEAYKEGRPRVPDSFFERIVEYHARHGGQFDVWDEIGAGGAVHTKRLSNKFKKTIISDSGASNIEVAKNFLGESDSYQFRIARSEEASDLEPNSVDLVFGANMIHWTDIDKTLQAVLQQLKPGGTLALGGFAVPLLLDEELHKLWLQVLHRFYKLLVESDPSAIRFFTQAGSSHDCIPFDTQYFQPGTIRIKLNERDGWTFRRCIVPPAFEESTPHLKSFGKDDEFIYENDYGWDFDADVTIMRKILESYEPKDDPVMEELWKQFAAALGDRKVAATWPVALTLATKK</sequence>
<dbReference type="SUPFAM" id="SSF53335">
    <property type="entry name" value="S-adenosyl-L-methionine-dependent methyltransferases"/>
    <property type="match status" value="1"/>
</dbReference>